<dbReference type="GO" id="GO:0009847">
    <property type="term" value="P:spore germination"/>
    <property type="evidence" value="ECO:0007669"/>
    <property type="project" value="InterPro"/>
</dbReference>
<evidence type="ECO:0000313" key="11">
    <source>
        <dbReference type="Proteomes" id="UP000323257"/>
    </source>
</evidence>
<keyword evidence="5" id="KW-0472">Membrane</keyword>
<dbReference type="Pfam" id="PF25198">
    <property type="entry name" value="Spore_GerAC_N"/>
    <property type="match status" value="1"/>
</dbReference>
<evidence type="ECO:0000256" key="3">
    <source>
        <dbReference type="ARBA" id="ARBA00022544"/>
    </source>
</evidence>
<dbReference type="Pfam" id="PF05504">
    <property type="entry name" value="Spore_GerAC"/>
    <property type="match status" value="1"/>
</dbReference>
<comment type="similarity">
    <text evidence="2">Belongs to the GerABKC lipoprotein family.</text>
</comment>
<dbReference type="PANTHER" id="PTHR35789:SF1">
    <property type="entry name" value="SPORE GERMINATION PROTEIN B3"/>
    <property type="match status" value="1"/>
</dbReference>
<dbReference type="InterPro" id="IPR057336">
    <property type="entry name" value="GerAC_N"/>
</dbReference>
<dbReference type="Gene3D" id="3.30.300.210">
    <property type="entry name" value="Nutrient germinant receptor protein C, domain 3"/>
    <property type="match status" value="1"/>
</dbReference>
<evidence type="ECO:0000256" key="7">
    <source>
        <dbReference type="ARBA" id="ARBA00023288"/>
    </source>
</evidence>
<protein>
    <submittedName>
        <fullName evidence="10">Spore germination protein KC</fullName>
    </submittedName>
</protein>
<keyword evidence="11" id="KW-1185">Reference proteome</keyword>
<evidence type="ECO:0000259" key="8">
    <source>
        <dbReference type="Pfam" id="PF05504"/>
    </source>
</evidence>
<comment type="caution">
    <text evidence="10">The sequence shown here is derived from an EMBL/GenBank/DDBJ whole genome shotgun (WGS) entry which is preliminary data.</text>
</comment>
<reference evidence="10 11" key="1">
    <citation type="submission" date="2019-07" db="EMBL/GenBank/DDBJ databases">
        <title>Genomic Encyclopedia of Type Strains, Phase III (KMG-III): the genomes of soil and plant-associated and newly described type strains.</title>
        <authorList>
            <person name="Whitman W."/>
        </authorList>
    </citation>
    <scope>NUCLEOTIDE SEQUENCE [LARGE SCALE GENOMIC DNA]</scope>
    <source>
        <strain evidence="10 11">BL24</strain>
    </source>
</reference>
<dbReference type="InterPro" id="IPR046953">
    <property type="entry name" value="Spore_GerAC-like_C"/>
</dbReference>
<evidence type="ECO:0000313" key="10">
    <source>
        <dbReference type="EMBL" id="TYP79556.1"/>
    </source>
</evidence>
<evidence type="ECO:0000256" key="4">
    <source>
        <dbReference type="ARBA" id="ARBA00022729"/>
    </source>
</evidence>
<dbReference type="OrthoDB" id="9816067at2"/>
<gene>
    <name evidence="10" type="ORF">BCM02_101676</name>
</gene>
<evidence type="ECO:0000256" key="1">
    <source>
        <dbReference type="ARBA" id="ARBA00004635"/>
    </source>
</evidence>
<name>A0A5S5CID8_9BACL</name>
<proteinExistence type="inferred from homology"/>
<dbReference type="EMBL" id="VNHS01000001">
    <property type="protein sequence ID" value="TYP79556.1"/>
    <property type="molecule type" value="Genomic_DNA"/>
</dbReference>
<sequence>MNCRSIAVLVLAWSAVSILITGCFGKQEINDLAMVTAVGLDLYGDNQVSLSVQIVRPADARGQTGAPSGGTGEPIYSIQSQGRTIFEAARNLARFSSRRVYWAHNFVIVIGEDYARRGIADMIDFFTRNHELRMSTWVVVTPDKASEVIATITGMEVVPGEAIDKLFRYNQIVAEAPGSNMMRLQESFLATGAEPVLAKVQLKPRGISNKKPNQFGSLKQVVLSGAAVFKGDKMQGWLSPKDAKGLLPFIEKVDSEIAIVNCPNEPGKRTTLELKKLKQTMKPGWKDGKITLRIKQKIDANLVELGCSNSYAVVREQLEVKLRQQMEDQVKNIFDIAQQQYRTDFLKAGQTFHNRYPQEWRKVAAEWDDYFAEADVTVQTDVKLTSPVLKLKEPTSGKELK</sequence>
<keyword evidence="4" id="KW-0732">Signal</keyword>
<dbReference type="InterPro" id="IPR008844">
    <property type="entry name" value="Spore_GerAC-like"/>
</dbReference>
<dbReference type="InterPro" id="IPR038501">
    <property type="entry name" value="Spore_GerAC_C_sf"/>
</dbReference>
<accession>A0A5S5CID8</accession>
<dbReference type="NCBIfam" id="TIGR02887">
    <property type="entry name" value="spore_ger_x_C"/>
    <property type="match status" value="1"/>
</dbReference>
<keyword evidence="6" id="KW-0564">Palmitate</keyword>
<dbReference type="PROSITE" id="PS51257">
    <property type="entry name" value="PROKAR_LIPOPROTEIN"/>
    <property type="match status" value="1"/>
</dbReference>
<dbReference type="Gene3D" id="6.20.190.10">
    <property type="entry name" value="Nutrient germinant receptor protein C, domain 1"/>
    <property type="match status" value="1"/>
</dbReference>
<keyword evidence="3" id="KW-0309">Germination</keyword>
<evidence type="ECO:0000256" key="5">
    <source>
        <dbReference type="ARBA" id="ARBA00023136"/>
    </source>
</evidence>
<dbReference type="PANTHER" id="PTHR35789">
    <property type="entry name" value="SPORE GERMINATION PROTEIN B3"/>
    <property type="match status" value="1"/>
</dbReference>
<evidence type="ECO:0000256" key="6">
    <source>
        <dbReference type="ARBA" id="ARBA00023139"/>
    </source>
</evidence>
<dbReference type="AlphaFoldDB" id="A0A5S5CID8"/>
<keyword evidence="7" id="KW-0449">Lipoprotein</keyword>
<evidence type="ECO:0000256" key="2">
    <source>
        <dbReference type="ARBA" id="ARBA00007886"/>
    </source>
</evidence>
<comment type="subcellular location">
    <subcellularLocation>
        <location evidence="1">Membrane</location>
        <topology evidence="1">Lipid-anchor</topology>
    </subcellularLocation>
</comment>
<evidence type="ECO:0000259" key="9">
    <source>
        <dbReference type="Pfam" id="PF25198"/>
    </source>
</evidence>
<dbReference type="RefSeq" id="WP_148927604.1">
    <property type="nucleotide sequence ID" value="NZ_VNHS01000001.1"/>
</dbReference>
<feature type="domain" description="Spore germination protein N-terminal" evidence="9">
    <location>
        <begin position="26"/>
        <end position="201"/>
    </location>
</feature>
<feature type="domain" description="Spore germination GerAC-like C-terminal" evidence="8">
    <location>
        <begin position="224"/>
        <end position="385"/>
    </location>
</feature>
<dbReference type="GO" id="GO:0016020">
    <property type="term" value="C:membrane"/>
    <property type="evidence" value="ECO:0007669"/>
    <property type="project" value="UniProtKB-SubCell"/>
</dbReference>
<dbReference type="Proteomes" id="UP000323257">
    <property type="component" value="Unassembled WGS sequence"/>
</dbReference>
<organism evidence="10 11">
    <name type="scientific">Paenibacillus methanolicus</name>
    <dbReference type="NCBI Taxonomy" id="582686"/>
    <lineage>
        <taxon>Bacteria</taxon>
        <taxon>Bacillati</taxon>
        <taxon>Bacillota</taxon>
        <taxon>Bacilli</taxon>
        <taxon>Bacillales</taxon>
        <taxon>Paenibacillaceae</taxon>
        <taxon>Paenibacillus</taxon>
    </lineage>
</organism>